<name>A0A6J4QEK1_9ACTN</name>
<accession>A0A6J4QEK1</accession>
<feature type="transmembrane region" description="Helical" evidence="2">
    <location>
        <begin position="109"/>
        <end position="128"/>
    </location>
</feature>
<evidence type="ECO:0000256" key="2">
    <source>
        <dbReference type="SAM" id="Phobius"/>
    </source>
</evidence>
<proteinExistence type="predicted"/>
<dbReference type="AlphaFoldDB" id="A0A6J4QEK1"/>
<feature type="transmembrane region" description="Helical" evidence="2">
    <location>
        <begin position="134"/>
        <end position="156"/>
    </location>
</feature>
<keyword evidence="2" id="KW-0812">Transmembrane</keyword>
<feature type="transmembrane region" description="Helical" evidence="2">
    <location>
        <begin position="36"/>
        <end position="55"/>
    </location>
</feature>
<sequence length="165" mass="18365">MVSGVEAGEVVEKRTGEDRNERRARELGELRQELRVMLPGVQVLFAFLLTVPFSARFGDVTPLQQQVVFFGTLLCTALSTGLLLAPSAHHRLLWRRQAREHRLRVANRLAIAGMVLLVVAMVGAMFVITDVLFGSAAAAVVTAFVSGFFLYVWFLMPIRYRTSEA</sequence>
<keyword evidence="2" id="KW-1133">Transmembrane helix</keyword>
<dbReference type="InterPro" id="IPR046291">
    <property type="entry name" value="DUF6328"/>
</dbReference>
<reference evidence="3" key="1">
    <citation type="submission" date="2020-02" db="EMBL/GenBank/DDBJ databases">
        <authorList>
            <person name="Meier V. D."/>
        </authorList>
    </citation>
    <scope>NUCLEOTIDE SEQUENCE</scope>
    <source>
        <strain evidence="3">AVDCRST_MAG80</strain>
    </source>
</reference>
<keyword evidence="2" id="KW-0472">Membrane</keyword>
<dbReference type="EMBL" id="CADCVC010000104">
    <property type="protein sequence ID" value="CAA9439668.1"/>
    <property type="molecule type" value="Genomic_DNA"/>
</dbReference>
<evidence type="ECO:0000313" key="3">
    <source>
        <dbReference type="EMBL" id="CAA9439668.1"/>
    </source>
</evidence>
<protein>
    <recommendedName>
        <fullName evidence="4">Sodium:proton antiporter</fullName>
    </recommendedName>
</protein>
<evidence type="ECO:0008006" key="4">
    <source>
        <dbReference type="Google" id="ProtNLM"/>
    </source>
</evidence>
<dbReference type="Pfam" id="PF19853">
    <property type="entry name" value="DUF6328"/>
    <property type="match status" value="1"/>
</dbReference>
<evidence type="ECO:0000256" key="1">
    <source>
        <dbReference type="SAM" id="MobiDB-lite"/>
    </source>
</evidence>
<feature type="transmembrane region" description="Helical" evidence="2">
    <location>
        <begin position="67"/>
        <end position="88"/>
    </location>
</feature>
<feature type="region of interest" description="Disordered" evidence="1">
    <location>
        <begin position="1"/>
        <end position="22"/>
    </location>
</feature>
<gene>
    <name evidence="3" type="ORF">AVDCRST_MAG80-1198</name>
</gene>
<feature type="compositionally biased region" description="Basic and acidic residues" evidence="1">
    <location>
        <begin position="10"/>
        <end position="22"/>
    </location>
</feature>
<organism evidence="3">
    <name type="scientific">uncultured Rubrobacteraceae bacterium</name>
    <dbReference type="NCBI Taxonomy" id="349277"/>
    <lineage>
        <taxon>Bacteria</taxon>
        <taxon>Bacillati</taxon>
        <taxon>Actinomycetota</taxon>
        <taxon>Rubrobacteria</taxon>
        <taxon>Rubrobacterales</taxon>
        <taxon>Rubrobacteraceae</taxon>
        <taxon>environmental samples</taxon>
    </lineage>
</organism>